<evidence type="ECO:0000256" key="2">
    <source>
        <dbReference type="SAM" id="MobiDB-lite"/>
    </source>
</evidence>
<sequence length="270" mass="29878">MNDVGKTISRIQRRGEKTPNINPDNIFVADPLVVKSKGAPKKHTKYKQKRKCAKCGASGHYQKNCSKNFDAVQSDPKGNDKNVNDSSDNDMPVKRKRHSSEKNEEPKIGRNLRGGSGSDVCHNGEEFVKEQDTNSSTANLSKKEYAARPLQISEDYSSLALYVGSNTLSINYHGVPPYGSTPFEGASISLGDPFFRGPAHQYNYAIPLSAGIPYRPHYSSRPTPSSRNSINNWHDPLAGRVVEQIPISHRHGEGMPIGFRAMGPRMGFFF</sequence>
<keyword evidence="1" id="KW-0479">Metal-binding</keyword>
<evidence type="ECO:0000256" key="1">
    <source>
        <dbReference type="PROSITE-ProRule" id="PRU00047"/>
    </source>
</evidence>
<evidence type="ECO:0000259" key="3">
    <source>
        <dbReference type="PROSITE" id="PS50158"/>
    </source>
</evidence>
<feature type="region of interest" description="Disordered" evidence="2">
    <location>
        <begin position="1"/>
        <end position="123"/>
    </location>
</feature>
<dbReference type="Proteomes" id="UP001341840">
    <property type="component" value="Unassembled WGS sequence"/>
</dbReference>
<dbReference type="InterPro" id="IPR001878">
    <property type="entry name" value="Znf_CCHC"/>
</dbReference>
<feature type="domain" description="CCHC-type" evidence="3">
    <location>
        <begin position="50"/>
        <end position="67"/>
    </location>
</feature>
<evidence type="ECO:0000313" key="4">
    <source>
        <dbReference type="EMBL" id="MED6173729.1"/>
    </source>
</evidence>
<protein>
    <recommendedName>
        <fullName evidence="3">CCHC-type domain-containing protein</fullName>
    </recommendedName>
</protein>
<proteinExistence type="predicted"/>
<dbReference type="InterPro" id="IPR036875">
    <property type="entry name" value="Znf_CCHC_sf"/>
</dbReference>
<name>A0ABU6VKV8_9FABA</name>
<dbReference type="PROSITE" id="PS50158">
    <property type="entry name" value="ZF_CCHC"/>
    <property type="match status" value="1"/>
</dbReference>
<evidence type="ECO:0000313" key="5">
    <source>
        <dbReference type="Proteomes" id="UP001341840"/>
    </source>
</evidence>
<dbReference type="SUPFAM" id="SSF57756">
    <property type="entry name" value="Retrovirus zinc finger-like domains"/>
    <property type="match status" value="1"/>
</dbReference>
<keyword evidence="5" id="KW-1185">Reference proteome</keyword>
<keyword evidence="1" id="KW-0862">Zinc</keyword>
<gene>
    <name evidence="4" type="ORF">PIB30_062379</name>
</gene>
<accession>A0ABU6VKV8</accession>
<feature type="compositionally biased region" description="Basic residues" evidence="2">
    <location>
        <begin position="38"/>
        <end position="53"/>
    </location>
</feature>
<dbReference type="EMBL" id="JASCZI010151613">
    <property type="protein sequence ID" value="MED6173729.1"/>
    <property type="molecule type" value="Genomic_DNA"/>
</dbReference>
<organism evidence="4 5">
    <name type="scientific">Stylosanthes scabra</name>
    <dbReference type="NCBI Taxonomy" id="79078"/>
    <lineage>
        <taxon>Eukaryota</taxon>
        <taxon>Viridiplantae</taxon>
        <taxon>Streptophyta</taxon>
        <taxon>Embryophyta</taxon>
        <taxon>Tracheophyta</taxon>
        <taxon>Spermatophyta</taxon>
        <taxon>Magnoliopsida</taxon>
        <taxon>eudicotyledons</taxon>
        <taxon>Gunneridae</taxon>
        <taxon>Pentapetalae</taxon>
        <taxon>rosids</taxon>
        <taxon>fabids</taxon>
        <taxon>Fabales</taxon>
        <taxon>Fabaceae</taxon>
        <taxon>Papilionoideae</taxon>
        <taxon>50 kb inversion clade</taxon>
        <taxon>dalbergioids sensu lato</taxon>
        <taxon>Dalbergieae</taxon>
        <taxon>Pterocarpus clade</taxon>
        <taxon>Stylosanthes</taxon>
    </lineage>
</organism>
<comment type="caution">
    <text evidence="4">The sequence shown here is derived from an EMBL/GenBank/DDBJ whole genome shotgun (WGS) entry which is preliminary data.</text>
</comment>
<reference evidence="4 5" key="1">
    <citation type="journal article" date="2023" name="Plants (Basel)">
        <title>Bridging the Gap: Combining Genomics and Transcriptomics Approaches to Understand Stylosanthes scabra, an Orphan Legume from the Brazilian Caatinga.</title>
        <authorList>
            <person name="Ferreira-Neto J.R.C."/>
            <person name="da Silva M.D."/>
            <person name="Binneck E."/>
            <person name="de Melo N.F."/>
            <person name="da Silva R.H."/>
            <person name="de Melo A.L.T.M."/>
            <person name="Pandolfi V."/>
            <person name="Bustamante F.O."/>
            <person name="Brasileiro-Vidal A.C."/>
            <person name="Benko-Iseppon A.M."/>
        </authorList>
    </citation>
    <scope>NUCLEOTIDE SEQUENCE [LARGE SCALE GENOMIC DNA]</scope>
    <source>
        <tissue evidence="4">Leaves</tissue>
    </source>
</reference>
<keyword evidence="1" id="KW-0863">Zinc-finger</keyword>